<evidence type="ECO:0000313" key="1">
    <source>
        <dbReference type="EMBL" id="KAJ2810778.1"/>
    </source>
</evidence>
<evidence type="ECO:0000313" key="2">
    <source>
        <dbReference type="Proteomes" id="UP001140096"/>
    </source>
</evidence>
<organism evidence="1 2">
    <name type="scientific">Coemansia furcata</name>
    <dbReference type="NCBI Taxonomy" id="417177"/>
    <lineage>
        <taxon>Eukaryota</taxon>
        <taxon>Fungi</taxon>
        <taxon>Fungi incertae sedis</taxon>
        <taxon>Zoopagomycota</taxon>
        <taxon>Kickxellomycotina</taxon>
        <taxon>Kickxellomycetes</taxon>
        <taxon>Kickxellales</taxon>
        <taxon>Kickxellaceae</taxon>
        <taxon>Coemansia</taxon>
    </lineage>
</organism>
<dbReference type="EMBL" id="JANBUP010000616">
    <property type="protein sequence ID" value="KAJ2810778.1"/>
    <property type="molecule type" value="Genomic_DNA"/>
</dbReference>
<sequence length="304" mass="33351">MASSSQSTAPLTAATPAAAAAATPQLADILRDHQGSQAEHKRASEQLRKDAVRDIGSLCDSATTSLSKQLARVLENQREIEALSRDCAHLVQNHTRSTLKWTKLVDQFSTALKELGDVSNWAHVIERDMLDVAATLELVHASLNPATTAGDKRDNILFSDTFDIKDLDKDGKKFDRVSRVDARSQTHDMSLILDINSELCRLDAGDKFKLTLASSLSLSDVKEPAAFGKGEANWRAYVNGEERSLADDYEYVMFGRVYRYDNASGSKVSAFVSFGGLLACLEGDIRHLQNFVVGDSVYLLLKVI</sequence>
<comment type="caution">
    <text evidence="1">The sequence shown here is derived from an EMBL/GenBank/DDBJ whole genome shotgun (WGS) entry which is preliminary data.</text>
</comment>
<reference evidence="1" key="1">
    <citation type="submission" date="2022-07" db="EMBL/GenBank/DDBJ databases">
        <title>Phylogenomic reconstructions and comparative analyses of Kickxellomycotina fungi.</title>
        <authorList>
            <person name="Reynolds N.K."/>
            <person name="Stajich J.E."/>
            <person name="Barry K."/>
            <person name="Grigoriev I.V."/>
            <person name="Crous P."/>
            <person name="Smith M.E."/>
        </authorList>
    </citation>
    <scope>NUCLEOTIDE SEQUENCE</scope>
    <source>
        <strain evidence="1">CBS 102833</strain>
    </source>
</reference>
<keyword evidence="1" id="KW-0804">Transcription</keyword>
<dbReference type="Proteomes" id="UP001140096">
    <property type="component" value="Unassembled WGS sequence"/>
</dbReference>
<keyword evidence="1" id="KW-0240">DNA-directed RNA polymerase</keyword>
<protein>
    <submittedName>
        <fullName evidence="1">DNA-directed RNA polymerases I, II, and III subunit RPABC3</fullName>
    </submittedName>
</protein>
<gene>
    <name evidence="1" type="primary">RPB8</name>
    <name evidence="1" type="ORF">H4S07_002476</name>
</gene>
<keyword evidence="2" id="KW-1185">Reference proteome</keyword>
<accession>A0ACC1LKJ7</accession>
<name>A0ACC1LKJ7_9FUNG</name>
<proteinExistence type="predicted"/>